<keyword evidence="10" id="KW-0694">RNA-binding</keyword>
<sequence>MNDTSPTERLSKRLARTLGCSRRDAERYIAGGWVRLDGQVVEEPQFKISTQTLELAKGARVEEIPPATLLVHVGPDEFSAPDTASSEQAHAASLARQWLTHDTHWADDPDRRTPLKAHFRGQQALLSLSPGEQGLWVFSQDRRVIRRLAEDTSRLEQEWLVEVTGTLDAAQLESLCRGTALPGKQFAPGKVSWQSETRLRVAVKGMVPGQVQAMCAALGLGVVTIKRLRIGGVSLARVPAGQWRYLRVDERF</sequence>
<dbReference type="OrthoDB" id="9807213at2"/>
<evidence type="ECO:0000256" key="9">
    <source>
        <dbReference type="ARBA" id="ARBA00043147"/>
    </source>
</evidence>
<comment type="caution">
    <text evidence="12">The sequence shown here is derived from an EMBL/GenBank/DDBJ whole genome shotgun (WGS) entry which is preliminary data.</text>
</comment>
<dbReference type="EMBL" id="PNRG01000029">
    <property type="protein sequence ID" value="PMR79297.1"/>
    <property type="molecule type" value="Genomic_DNA"/>
</dbReference>
<feature type="domain" description="RNA-binding S4" evidence="11">
    <location>
        <begin position="8"/>
        <end position="70"/>
    </location>
</feature>
<dbReference type="Gene3D" id="3.30.2350.10">
    <property type="entry name" value="Pseudouridine synthase"/>
    <property type="match status" value="1"/>
</dbReference>
<dbReference type="PROSITE" id="PS50889">
    <property type="entry name" value="S4"/>
    <property type="match status" value="1"/>
</dbReference>
<dbReference type="SUPFAM" id="SSF55174">
    <property type="entry name" value="Alpha-L RNA-binding motif"/>
    <property type="match status" value="1"/>
</dbReference>
<comment type="catalytic activity">
    <reaction evidence="1">
        <text>uridine(35) in tRNA(Tyr) = pseudouridine(35) in tRNA(Tyr)</text>
        <dbReference type="Rhea" id="RHEA:60556"/>
        <dbReference type="Rhea" id="RHEA-COMP:15607"/>
        <dbReference type="Rhea" id="RHEA-COMP:15608"/>
        <dbReference type="ChEBI" id="CHEBI:65314"/>
        <dbReference type="ChEBI" id="CHEBI:65315"/>
    </reaction>
</comment>
<dbReference type="Proteomes" id="UP000235547">
    <property type="component" value="Unassembled WGS sequence"/>
</dbReference>
<evidence type="ECO:0000256" key="6">
    <source>
        <dbReference type="ARBA" id="ARBA00041697"/>
    </source>
</evidence>
<dbReference type="AlphaFoldDB" id="A0A2N7UFR9"/>
<dbReference type="Gene3D" id="3.10.290.10">
    <property type="entry name" value="RNA-binding S4 domain"/>
    <property type="match status" value="1"/>
</dbReference>
<dbReference type="RefSeq" id="WP_102588849.1">
    <property type="nucleotide sequence ID" value="NZ_BNAE01000001.1"/>
</dbReference>
<dbReference type="GO" id="GO:0160138">
    <property type="term" value="F:23S rRNA pseudouridine(2604) synthase activity"/>
    <property type="evidence" value="ECO:0007669"/>
    <property type="project" value="UniProtKB-EC"/>
</dbReference>
<dbReference type="CDD" id="cd00165">
    <property type="entry name" value="S4"/>
    <property type="match status" value="1"/>
</dbReference>
<evidence type="ECO:0000256" key="3">
    <source>
        <dbReference type="ARBA" id="ARBA00038922"/>
    </source>
</evidence>
<evidence type="ECO:0000256" key="5">
    <source>
        <dbReference type="ARBA" id="ARBA00041420"/>
    </source>
</evidence>
<evidence type="ECO:0000259" key="11">
    <source>
        <dbReference type="SMART" id="SM00363"/>
    </source>
</evidence>
<dbReference type="SMART" id="SM00363">
    <property type="entry name" value="S4"/>
    <property type="match status" value="1"/>
</dbReference>
<dbReference type="InterPro" id="IPR036986">
    <property type="entry name" value="S4_RNA-bd_sf"/>
</dbReference>
<dbReference type="PANTHER" id="PTHR47683">
    <property type="entry name" value="PSEUDOURIDINE SYNTHASE FAMILY PROTEIN-RELATED"/>
    <property type="match status" value="1"/>
</dbReference>
<evidence type="ECO:0000256" key="10">
    <source>
        <dbReference type="PROSITE-ProRule" id="PRU00182"/>
    </source>
</evidence>
<evidence type="ECO:0000256" key="8">
    <source>
        <dbReference type="ARBA" id="ARBA00042890"/>
    </source>
</evidence>
<evidence type="ECO:0000256" key="2">
    <source>
        <dbReference type="ARBA" id="ARBA00036535"/>
    </source>
</evidence>
<gene>
    <name evidence="12" type="ORF">C1H70_13510</name>
</gene>
<dbReference type="GO" id="GO:0006396">
    <property type="term" value="P:RNA processing"/>
    <property type="evidence" value="ECO:0007669"/>
    <property type="project" value="UniProtKB-ARBA"/>
</dbReference>
<protein>
    <recommendedName>
        <fullName evidence="4">Dual-specificity RNA pseudouridine synthase RluF</fullName>
        <ecNumber evidence="3">5.4.99.21</ecNumber>
    </recommendedName>
    <alternativeName>
        <fullName evidence="6">23S rRNA pseudouridine(2604) synthase</fullName>
    </alternativeName>
    <alternativeName>
        <fullName evidence="8">Ribosomal large subunit pseudouridine synthase F</fullName>
    </alternativeName>
    <alternativeName>
        <fullName evidence="7">rRNA pseudouridylate synthase F</fullName>
    </alternativeName>
    <alternativeName>
        <fullName evidence="9">rRNA-uridine isomerase F</fullName>
    </alternativeName>
    <alternativeName>
        <fullName evidence="5">tRNA(Tyr) pseudouridine(35) synthase</fullName>
    </alternativeName>
</protein>
<accession>A0A2N7UFR9</accession>
<comment type="catalytic activity">
    <reaction evidence="2">
        <text>uridine(2604) in 23S rRNA = pseudouridine(2604) in 23S rRNA</text>
        <dbReference type="Rhea" id="RHEA:38875"/>
        <dbReference type="Rhea" id="RHEA-COMP:10093"/>
        <dbReference type="Rhea" id="RHEA-COMP:10094"/>
        <dbReference type="ChEBI" id="CHEBI:65314"/>
        <dbReference type="ChEBI" id="CHEBI:65315"/>
        <dbReference type="EC" id="5.4.99.21"/>
    </reaction>
</comment>
<organism evidence="12 13">
    <name type="scientific">Halomonas urumqiensis</name>
    <dbReference type="NCBI Taxonomy" id="1684789"/>
    <lineage>
        <taxon>Bacteria</taxon>
        <taxon>Pseudomonadati</taxon>
        <taxon>Pseudomonadota</taxon>
        <taxon>Gammaproteobacteria</taxon>
        <taxon>Oceanospirillales</taxon>
        <taxon>Halomonadaceae</taxon>
        <taxon>Halomonas</taxon>
    </lineage>
</organism>
<proteinExistence type="predicted"/>
<evidence type="ECO:0000256" key="7">
    <source>
        <dbReference type="ARBA" id="ARBA00042843"/>
    </source>
</evidence>
<dbReference type="EC" id="5.4.99.21" evidence="3"/>
<dbReference type="InterPro" id="IPR050343">
    <property type="entry name" value="RsuA_PseudoU_synthase"/>
</dbReference>
<dbReference type="InterPro" id="IPR020103">
    <property type="entry name" value="PsdUridine_synth_cat_dom_sf"/>
</dbReference>
<dbReference type="GO" id="GO:0001522">
    <property type="term" value="P:pseudouridine synthesis"/>
    <property type="evidence" value="ECO:0007669"/>
    <property type="project" value="InterPro"/>
</dbReference>
<evidence type="ECO:0000256" key="4">
    <source>
        <dbReference type="ARBA" id="ARBA00039989"/>
    </source>
</evidence>
<dbReference type="GO" id="GO:0003723">
    <property type="term" value="F:RNA binding"/>
    <property type="evidence" value="ECO:0007669"/>
    <property type="project" value="UniProtKB-KW"/>
</dbReference>
<name>A0A2N7UFR9_9GAMM</name>
<reference evidence="12 13" key="1">
    <citation type="submission" date="2018-01" db="EMBL/GenBank/DDBJ databases">
        <title>Halomonas endophytica sp. nov., isolated from storage liquid in the stems of Populus euphratica.</title>
        <authorList>
            <person name="Chen C."/>
        </authorList>
    </citation>
    <scope>NUCLEOTIDE SEQUENCE [LARGE SCALE GENOMIC DNA]</scope>
    <source>
        <strain evidence="12 13">BZ-SZ-XJ27</strain>
    </source>
</reference>
<evidence type="ECO:0000256" key="1">
    <source>
        <dbReference type="ARBA" id="ARBA00036390"/>
    </source>
</evidence>
<dbReference type="SUPFAM" id="SSF55120">
    <property type="entry name" value="Pseudouridine synthase"/>
    <property type="match status" value="1"/>
</dbReference>
<evidence type="ECO:0000313" key="13">
    <source>
        <dbReference type="Proteomes" id="UP000235547"/>
    </source>
</evidence>
<evidence type="ECO:0000313" key="12">
    <source>
        <dbReference type="EMBL" id="PMR79297.1"/>
    </source>
</evidence>
<dbReference type="InterPro" id="IPR002942">
    <property type="entry name" value="S4_RNA-bd"/>
</dbReference>
<keyword evidence="13" id="KW-1185">Reference proteome</keyword>
<dbReference type="PANTHER" id="PTHR47683:SF2">
    <property type="entry name" value="RNA-BINDING S4 DOMAIN-CONTAINING PROTEIN"/>
    <property type="match status" value="1"/>
</dbReference>
<dbReference type="Pfam" id="PF01479">
    <property type="entry name" value="S4"/>
    <property type="match status" value="1"/>
</dbReference>